<dbReference type="GO" id="GO:0016491">
    <property type="term" value="F:oxidoreductase activity"/>
    <property type="evidence" value="ECO:0007669"/>
    <property type="project" value="UniProtKB-KW"/>
</dbReference>
<dbReference type="PANTHER" id="PTHR47706">
    <property type="entry name" value="NMRA-LIKE FAMILY PROTEIN"/>
    <property type="match status" value="1"/>
</dbReference>
<dbReference type="CDD" id="cd05259">
    <property type="entry name" value="PCBER_SDR_a"/>
    <property type="match status" value="1"/>
</dbReference>
<dbReference type="OrthoDB" id="5283654at2759"/>
<evidence type="ECO:0000313" key="6">
    <source>
        <dbReference type="Proteomes" id="UP000076761"/>
    </source>
</evidence>
<keyword evidence="6" id="KW-1185">Reference proteome</keyword>
<dbReference type="InterPro" id="IPR051609">
    <property type="entry name" value="NmrA/Isoflavone_reductase-like"/>
</dbReference>
<evidence type="ECO:0000259" key="4">
    <source>
        <dbReference type="Pfam" id="PF05368"/>
    </source>
</evidence>
<name>A0A165NN24_9AGAM</name>
<dbReference type="Pfam" id="PF05368">
    <property type="entry name" value="NmrA"/>
    <property type="match status" value="1"/>
</dbReference>
<protein>
    <submittedName>
        <fullName evidence="5">NAD-binding protein</fullName>
    </submittedName>
</protein>
<dbReference type="Gene3D" id="3.90.25.10">
    <property type="entry name" value="UDP-galactose 4-epimerase, domain 1"/>
    <property type="match status" value="1"/>
</dbReference>
<comment type="similarity">
    <text evidence="1">Belongs to the NmrA-type oxidoreductase family. Isoflavone reductase subfamily.</text>
</comment>
<evidence type="ECO:0000256" key="2">
    <source>
        <dbReference type="ARBA" id="ARBA00022857"/>
    </source>
</evidence>
<sequence>MSGYKNFVVAGAGNIGRFIVEELLKLQSSGAVSSVTVLTRKGGYADLVEKGAKVVAVDYSPSSSAFLVSALQGTDVVISTLGFEAIDAQQNALADAAKQAGVSLFVPSEFGNSTDGVTEGILGIKNQLNRHLEKIRLPYALFYTGLFTDFIFSPFFGWDLPNGKVHIRGEGNAPISFTHRRDVGRFVAYVLTQLSPDQLQWKSFAVEGDRKSWNEILELYQAKTGKTLQVTHQPRSELQAALRKNPQDSVAHIFLEWDEGRGIVGKPEELSNKLFPSFNPRNIIDTILETQ</sequence>
<evidence type="ECO:0000256" key="1">
    <source>
        <dbReference type="ARBA" id="ARBA00005725"/>
    </source>
</evidence>
<dbReference type="InterPro" id="IPR008030">
    <property type="entry name" value="NmrA-like"/>
</dbReference>
<dbReference type="InParanoid" id="A0A165NN24"/>
<dbReference type="AlphaFoldDB" id="A0A165NN24"/>
<evidence type="ECO:0000256" key="3">
    <source>
        <dbReference type="ARBA" id="ARBA00023002"/>
    </source>
</evidence>
<accession>A0A165NN24</accession>
<dbReference type="Proteomes" id="UP000076761">
    <property type="component" value="Unassembled WGS sequence"/>
</dbReference>
<dbReference type="InterPro" id="IPR045312">
    <property type="entry name" value="PCBER-like"/>
</dbReference>
<dbReference type="EMBL" id="KV425631">
    <property type="protein sequence ID" value="KZT19870.1"/>
    <property type="molecule type" value="Genomic_DNA"/>
</dbReference>
<dbReference type="InterPro" id="IPR036291">
    <property type="entry name" value="NAD(P)-bd_dom_sf"/>
</dbReference>
<proteinExistence type="inferred from homology"/>
<dbReference type="STRING" id="1314782.A0A165NN24"/>
<dbReference type="SUPFAM" id="SSF51735">
    <property type="entry name" value="NAD(P)-binding Rossmann-fold domains"/>
    <property type="match status" value="1"/>
</dbReference>
<dbReference type="Gene3D" id="3.40.50.720">
    <property type="entry name" value="NAD(P)-binding Rossmann-like Domain"/>
    <property type="match status" value="1"/>
</dbReference>
<gene>
    <name evidence="5" type="ORF">NEOLEDRAFT_1077029</name>
</gene>
<evidence type="ECO:0000313" key="5">
    <source>
        <dbReference type="EMBL" id="KZT19870.1"/>
    </source>
</evidence>
<reference evidence="5 6" key="1">
    <citation type="journal article" date="2016" name="Mol. Biol. Evol.">
        <title>Comparative Genomics of Early-Diverging Mushroom-Forming Fungi Provides Insights into the Origins of Lignocellulose Decay Capabilities.</title>
        <authorList>
            <person name="Nagy L.G."/>
            <person name="Riley R."/>
            <person name="Tritt A."/>
            <person name="Adam C."/>
            <person name="Daum C."/>
            <person name="Floudas D."/>
            <person name="Sun H."/>
            <person name="Yadav J.S."/>
            <person name="Pangilinan J."/>
            <person name="Larsson K.H."/>
            <person name="Matsuura K."/>
            <person name="Barry K."/>
            <person name="Labutti K."/>
            <person name="Kuo R."/>
            <person name="Ohm R.A."/>
            <person name="Bhattacharya S.S."/>
            <person name="Shirouzu T."/>
            <person name="Yoshinaga Y."/>
            <person name="Martin F.M."/>
            <person name="Grigoriev I.V."/>
            <person name="Hibbett D.S."/>
        </authorList>
    </citation>
    <scope>NUCLEOTIDE SEQUENCE [LARGE SCALE GENOMIC DNA]</scope>
    <source>
        <strain evidence="5 6">HHB14362 ss-1</strain>
    </source>
</reference>
<dbReference type="PANTHER" id="PTHR47706:SF4">
    <property type="entry name" value="NMRA-LIKE DOMAIN-CONTAINING PROTEIN"/>
    <property type="match status" value="1"/>
</dbReference>
<organism evidence="5 6">
    <name type="scientific">Neolentinus lepideus HHB14362 ss-1</name>
    <dbReference type="NCBI Taxonomy" id="1314782"/>
    <lineage>
        <taxon>Eukaryota</taxon>
        <taxon>Fungi</taxon>
        <taxon>Dikarya</taxon>
        <taxon>Basidiomycota</taxon>
        <taxon>Agaricomycotina</taxon>
        <taxon>Agaricomycetes</taxon>
        <taxon>Gloeophyllales</taxon>
        <taxon>Gloeophyllaceae</taxon>
        <taxon>Neolentinus</taxon>
    </lineage>
</organism>
<keyword evidence="3" id="KW-0560">Oxidoreductase</keyword>
<keyword evidence="2" id="KW-0521">NADP</keyword>
<feature type="domain" description="NmrA-like" evidence="4">
    <location>
        <begin position="8"/>
        <end position="256"/>
    </location>
</feature>